<dbReference type="InterPro" id="IPR009057">
    <property type="entry name" value="Homeodomain-like_sf"/>
</dbReference>
<evidence type="ECO:0000313" key="2">
    <source>
        <dbReference type="EMBL" id="KAK2894500.1"/>
    </source>
</evidence>
<proteinExistence type="predicted"/>
<feature type="region of interest" description="Disordered" evidence="1">
    <location>
        <begin position="483"/>
        <end position="591"/>
    </location>
</feature>
<evidence type="ECO:0000313" key="3">
    <source>
        <dbReference type="Proteomes" id="UP001187343"/>
    </source>
</evidence>
<dbReference type="Gene3D" id="1.10.10.60">
    <property type="entry name" value="Homeodomain-like"/>
    <property type="match status" value="1"/>
</dbReference>
<dbReference type="Proteomes" id="UP001187343">
    <property type="component" value="Unassembled WGS sequence"/>
</dbReference>
<dbReference type="EMBL" id="JAUYZG010000011">
    <property type="protein sequence ID" value="KAK2894500.1"/>
    <property type="molecule type" value="Genomic_DNA"/>
</dbReference>
<dbReference type="AlphaFoldDB" id="A0AA88TN87"/>
<feature type="compositionally biased region" description="Basic and acidic residues" evidence="1">
    <location>
        <begin position="492"/>
        <end position="526"/>
    </location>
</feature>
<dbReference type="InterPro" id="IPR011989">
    <property type="entry name" value="ARM-like"/>
</dbReference>
<dbReference type="SUPFAM" id="SSF48371">
    <property type="entry name" value="ARM repeat"/>
    <property type="match status" value="1"/>
</dbReference>
<evidence type="ECO:0000256" key="1">
    <source>
        <dbReference type="SAM" id="MobiDB-lite"/>
    </source>
</evidence>
<dbReference type="Gene3D" id="1.25.10.10">
    <property type="entry name" value="Leucine-rich Repeat Variant"/>
    <property type="match status" value="1"/>
</dbReference>
<sequence>MEATKTDLRLLLECLKYQMKWPGSQKQALLTIISICKQNGQYVEFFKEIGGISFIYNLSKSSTFSQVKETTLFTLASLAELHESCKQSLCREEIFRDLAQHLEQKMPLTEKRVAVYMLSVLVANNRSGQTLAKTSRCIETLLSLFRHSYPDPNASYEQLQLWATVSSALCGSVNNPQNEENQNACMHVFPLVNTWLQEVALPRAELAQPICSFIGMTVANNSCAQEYFVSVGGLDSLSDTLTRVLSQSAHSASACKVATVIIKTLSACISNNEQLGSSLSKLKVIPGLLSLLSSPNLDPQDQLAVVLTIGHLTDACVEHQSQLLSAAGLPVIISLLTEASDEEVRKAAMFVLHTCKRITESLGAGMSTMDLQEESDMESHRRSAGEILQRIQHLEKKIGVKLRERDTETQQSSNQKSASSVELNEAWWEGSVMRKVKGYHRVWELNTTPADTLERPITNEIWNSKDNLCVSTEECLSPAKVTHFKGPSWEKGNGREHEQIRENERNIDNQETRTEGDVKKRDMERKKQSKRVAKRFKILDSDDDDDDDDGNKLLQHCSTPIGGGRDAQGPDIFRHPDPMKRNQSAHAHSDDEMSLCSELLETEMNRFLKPLSASKPSSLRCAGCVKHMNEVDSRTFGAVLSSSRFQCETHRVLREAEDRFRRSQQIKRTSYTLKHTHINTHDKNKKSTSEDTERSKREKNRLSHQPSDRYVRLTPLRRPTETYSVRLTPLGRPRDIYNPGIKKDMDHSHLKKTSKDFLPKNFSGRHRQRQNFSTDELLYLDMGVKRFGHSWNSILWTYPFQSGRTNVDLAKKYQHMQKAKARGVDQSGAGDI</sequence>
<feature type="compositionally biased region" description="Basic and acidic residues" evidence="1">
    <location>
        <begin position="679"/>
        <end position="696"/>
    </location>
</feature>
<gene>
    <name evidence="2" type="ORF">Q8A67_011729</name>
</gene>
<organism evidence="2 3">
    <name type="scientific">Cirrhinus molitorella</name>
    <name type="common">mud carp</name>
    <dbReference type="NCBI Taxonomy" id="172907"/>
    <lineage>
        <taxon>Eukaryota</taxon>
        <taxon>Metazoa</taxon>
        <taxon>Chordata</taxon>
        <taxon>Craniata</taxon>
        <taxon>Vertebrata</taxon>
        <taxon>Euteleostomi</taxon>
        <taxon>Actinopterygii</taxon>
        <taxon>Neopterygii</taxon>
        <taxon>Teleostei</taxon>
        <taxon>Ostariophysi</taxon>
        <taxon>Cypriniformes</taxon>
        <taxon>Cyprinidae</taxon>
        <taxon>Labeoninae</taxon>
        <taxon>Labeonini</taxon>
        <taxon>Cirrhinus</taxon>
    </lineage>
</organism>
<comment type="caution">
    <text evidence="2">The sequence shown here is derived from an EMBL/GenBank/DDBJ whole genome shotgun (WGS) entry which is preliminary data.</text>
</comment>
<protein>
    <recommendedName>
        <fullName evidence="4">Myb-like domain-containing protein</fullName>
    </recommendedName>
</protein>
<dbReference type="SUPFAM" id="SSF46689">
    <property type="entry name" value="Homeodomain-like"/>
    <property type="match status" value="1"/>
</dbReference>
<dbReference type="PANTHER" id="PTHR14014:SF0">
    <property type="entry name" value="TELOMERE REPEATS-BINDING BOUQUET FORMATION PROTEIN 1"/>
    <property type="match status" value="1"/>
</dbReference>
<dbReference type="InterPro" id="IPR016024">
    <property type="entry name" value="ARM-type_fold"/>
</dbReference>
<dbReference type="GO" id="GO:0070197">
    <property type="term" value="P:meiotic attachment of telomere to nuclear envelope"/>
    <property type="evidence" value="ECO:0007669"/>
    <property type="project" value="InterPro"/>
</dbReference>
<accession>A0AA88TN87</accession>
<dbReference type="InterPro" id="IPR042359">
    <property type="entry name" value="TERB1"/>
</dbReference>
<feature type="compositionally biased region" description="Basic residues" evidence="1">
    <location>
        <begin position="527"/>
        <end position="536"/>
    </location>
</feature>
<dbReference type="PANTHER" id="PTHR14014">
    <property type="entry name" value="TELOMERE REPEATS-BINDING BOUQUET FORMATION PROTEIN 1"/>
    <property type="match status" value="1"/>
</dbReference>
<reference evidence="2" key="1">
    <citation type="submission" date="2023-08" db="EMBL/GenBank/DDBJ databases">
        <title>Chromosome-level Genome Assembly of mud carp (Cirrhinus molitorella).</title>
        <authorList>
            <person name="Liu H."/>
        </authorList>
    </citation>
    <scope>NUCLEOTIDE SEQUENCE</scope>
    <source>
        <strain evidence="2">Prfri</strain>
        <tissue evidence="2">Muscle</tissue>
    </source>
</reference>
<keyword evidence="3" id="KW-1185">Reference proteome</keyword>
<dbReference type="GO" id="GO:0007129">
    <property type="term" value="P:homologous chromosome pairing at meiosis"/>
    <property type="evidence" value="ECO:0007669"/>
    <property type="project" value="TreeGrafter"/>
</dbReference>
<feature type="region of interest" description="Disordered" evidence="1">
    <location>
        <begin position="678"/>
        <end position="708"/>
    </location>
</feature>
<name>A0AA88TN87_9TELE</name>
<evidence type="ECO:0008006" key="4">
    <source>
        <dbReference type="Google" id="ProtNLM"/>
    </source>
</evidence>